<evidence type="ECO:0000313" key="1">
    <source>
        <dbReference type="EMBL" id="CAD8087040.1"/>
    </source>
</evidence>
<sequence length="550" mass="66403">MNKQVYINFDTLDYDKINGNAQENIMIETSISSQETCDEIYNLNQNLIIFCQSQFSLKQYSVNLLGQTNLILEYGVSIQIQDQYKKKQQQILGKNQFVIVFYQCSQWTILEINQQQILLILQSKIDQHNSLFQDLYKVDDVLICEIDEIITFKQDEILIILPLKKCLNIMIITYLKENDSQSIQKFDNEIELNNPYKSDQIYLLSNLLVLQNQTELIIRIDKHLILTYFILNLSLTFLKEDNLFYQLDKTKNILQFYRYFPISSFIEPKLKFVYFILKTDGSERQSLMYCFKMQYEKNLDIKINKKEYVLKKKDCQNRQKIIIKTHDFEQFLFQKVTFYHNETKVVNLSIWNHQKDENLCYQQLQRYKFNSNIILISMQILNYIVFQLKNQLYFHNFEQNKIQMSIDTNQFEVFRLNQDYYIIDKINKQVKVILFHSGSINQIQLHSNIEILKVQKMNQIIIIFLKDEKNPIIISKTYNQKIVKSIFHNILITQMKLFLLRIWKLQIYLILEYLYLRIKWNCKVFSFTRCLNCICEIKIKRYLLYFVSII</sequence>
<dbReference type="AlphaFoldDB" id="A0A8S1N3K5"/>
<gene>
    <name evidence="1" type="ORF">PPRIM_AZ9-3.1.T0770225</name>
</gene>
<proteinExistence type="predicted"/>
<dbReference type="EMBL" id="CAJJDM010000080">
    <property type="protein sequence ID" value="CAD8087040.1"/>
    <property type="molecule type" value="Genomic_DNA"/>
</dbReference>
<organism evidence="1 2">
    <name type="scientific">Paramecium primaurelia</name>
    <dbReference type="NCBI Taxonomy" id="5886"/>
    <lineage>
        <taxon>Eukaryota</taxon>
        <taxon>Sar</taxon>
        <taxon>Alveolata</taxon>
        <taxon>Ciliophora</taxon>
        <taxon>Intramacronucleata</taxon>
        <taxon>Oligohymenophorea</taxon>
        <taxon>Peniculida</taxon>
        <taxon>Parameciidae</taxon>
        <taxon>Paramecium</taxon>
    </lineage>
</organism>
<keyword evidence="2" id="KW-1185">Reference proteome</keyword>
<protein>
    <submittedName>
        <fullName evidence="1">Uncharacterized protein</fullName>
    </submittedName>
</protein>
<comment type="caution">
    <text evidence="1">The sequence shown here is derived from an EMBL/GenBank/DDBJ whole genome shotgun (WGS) entry which is preliminary data.</text>
</comment>
<name>A0A8S1N3K5_PARPR</name>
<accession>A0A8S1N3K5</accession>
<evidence type="ECO:0000313" key="2">
    <source>
        <dbReference type="Proteomes" id="UP000688137"/>
    </source>
</evidence>
<dbReference type="Proteomes" id="UP000688137">
    <property type="component" value="Unassembled WGS sequence"/>
</dbReference>
<reference evidence="1" key="1">
    <citation type="submission" date="2021-01" db="EMBL/GenBank/DDBJ databases">
        <authorList>
            <consortium name="Genoscope - CEA"/>
            <person name="William W."/>
        </authorList>
    </citation>
    <scope>NUCLEOTIDE SEQUENCE</scope>
</reference>